<gene>
    <name evidence="4" type="ORF">LSAT_V11C400162930</name>
</gene>
<dbReference type="GO" id="GO:0003700">
    <property type="term" value="F:DNA-binding transcription factor activity"/>
    <property type="evidence" value="ECO:0007669"/>
    <property type="project" value="InterPro"/>
</dbReference>
<dbReference type="InterPro" id="IPR002487">
    <property type="entry name" value="TF_Kbox"/>
</dbReference>
<keyword evidence="1" id="KW-0175">Coiled coil</keyword>
<evidence type="ECO:0000256" key="1">
    <source>
        <dbReference type="SAM" id="Coils"/>
    </source>
</evidence>
<dbReference type="Proteomes" id="UP000235145">
    <property type="component" value="Unassembled WGS sequence"/>
</dbReference>
<proteinExistence type="predicted"/>
<dbReference type="EMBL" id="NBSK02000004">
    <property type="protein sequence ID" value="KAJ0210372.1"/>
    <property type="molecule type" value="Genomic_DNA"/>
</dbReference>
<accession>A0A9R1VSY0</accession>
<feature type="region of interest" description="Disordered" evidence="2">
    <location>
        <begin position="1"/>
        <end position="36"/>
    </location>
</feature>
<name>A0A9R1VSY0_LACSA</name>
<organism evidence="4 5">
    <name type="scientific">Lactuca sativa</name>
    <name type="common">Garden lettuce</name>
    <dbReference type="NCBI Taxonomy" id="4236"/>
    <lineage>
        <taxon>Eukaryota</taxon>
        <taxon>Viridiplantae</taxon>
        <taxon>Streptophyta</taxon>
        <taxon>Embryophyta</taxon>
        <taxon>Tracheophyta</taxon>
        <taxon>Spermatophyta</taxon>
        <taxon>Magnoliopsida</taxon>
        <taxon>eudicotyledons</taxon>
        <taxon>Gunneridae</taxon>
        <taxon>Pentapetalae</taxon>
        <taxon>asterids</taxon>
        <taxon>campanulids</taxon>
        <taxon>Asterales</taxon>
        <taxon>Asteraceae</taxon>
        <taxon>Cichorioideae</taxon>
        <taxon>Cichorieae</taxon>
        <taxon>Lactucinae</taxon>
        <taxon>Lactuca</taxon>
    </lineage>
</organism>
<sequence>MVSRYHKSRPQAEERPTQDTATLDRVDEEGKDVSMSDMTELEKELNAALMHTRSRKTQLMMERVSSLREQEKKLSDENKELNRQLQVASAVNQYCSRPPQKLRALPLFKD</sequence>
<dbReference type="PROSITE" id="PS51297">
    <property type="entry name" value="K_BOX"/>
    <property type="match status" value="1"/>
</dbReference>
<dbReference type="GO" id="GO:0005634">
    <property type="term" value="C:nucleus"/>
    <property type="evidence" value="ECO:0007669"/>
    <property type="project" value="InterPro"/>
</dbReference>
<protein>
    <recommendedName>
        <fullName evidence="3">K-box domain-containing protein</fullName>
    </recommendedName>
</protein>
<comment type="caution">
    <text evidence="4">The sequence shown here is derived from an EMBL/GenBank/DDBJ whole genome shotgun (WGS) entry which is preliminary data.</text>
</comment>
<evidence type="ECO:0000313" key="4">
    <source>
        <dbReference type="EMBL" id="KAJ0210372.1"/>
    </source>
</evidence>
<dbReference type="AlphaFoldDB" id="A0A9R1VSY0"/>
<evidence type="ECO:0000256" key="2">
    <source>
        <dbReference type="SAM" id="MobiDB-lite"/>
    </source>
</evidence>
<evidence type="ECO:0000259" key="3">
    <source>
        <dbReference type="PROSITE" id="PS51297"/>
    </source>
</evidence>
<evidence type="ECO:0000313" key="5">
    <source>
        <dbReference type="Proteomes" id="UP000235145"/>
    </source>
</evidence>
<reference evidence="4 5" key="1">
    <citation type="journal article" date="2017" name="Nat. Commun.">
        <title>Genome assembly with in vitro proximity ligation data and whole-genome triplication in lettuce.</title>
        <authorList>
            <person name="Reyes-Chin-Wo S."/>
            <person name="Wang Z."/>
            <person name="Yang X."/>
            <person name="Kozik A."/>
            <person name="Arikit S."/>
            <person name="Song C."/>
            <person name="Xia L."/>
            <person name="Froenicke L."/>
            <person name="Lavelle D.O."/>
            <person name="Truco M.J."/>
            <person name="Xia R."/>
            <person name="Zhu S."/>
            <person name="Xu C."/>
            <person name="Xu H."/>
            <person name="Xu X."/>
            <person name="Cox K."/>
            <person name="Korf I."/>
            <person name="Meyers B.C."/>
            <person name="Michelmore R.W."/>
        </authorList>
    </citation>
    <scope>NUCLEOTIDE SEQUENCE [LARGE SCALE GENOMIC DNA]</scope>
    <source>
        <strain evidence="5">cv. Salinas</strain>
        <tissue evidence="4">Seedlings</tissue>
    </source>
</reference>
<feature type="domain" description="K-box" evidence="3">
    <location>
        <begin position="1"/>
        <end position="91"/>
    </location>
</feature>
<dbReference type="Pfam" id="PF01486">
    <property type="entry name" value="K-box"/>
    <property type="match status" value="1"/>
</dbReference>
<feature type="coiled-coil region" evidence="1">
    <location>
        <begin position="64"/>
        <end position="91"/>
    </location>
</feature>
<feature type="compositionally biased region" description="Basic and acidic residues" evidence="2">
    <location>
        <begin position="10"/>
        <end position="25"/>
    </location>
</feature>
<keyword evidence="5" id="KW-1185">Reference proteome</keyword>